<dbReference type="Gene3D" id="1.10.150.240">
    <property type="entry name" value="Putative phosphatase, domain 2"/>
    <property type="match status" value="1"/>
</dbReference>
<evidence type="ECO:0000256" key="1">
    <source>
        <dbReference type="ARBA" id="ARBA00008106"/>
    </source>
</evidence>
<keyword evidence="2 3" id="KW-0378">Hydrolase</keyword>
<gene>
    <name evidence="4" type="ORF">KL86APRO_10419</name>
</gene>
<dbReference type="SFLD" id="SFLDF00045">
    <property type="entry name" value="2-haloacid_dehalogenase"/>
    <property type="match status" value="1"/>
</dbReference>
<name>A0A212J2N1_9PROT</name>
<proteinExistence type="inferred from homology"/>
<dbReference type="SFLD" id="SFLDG01129">
    <property type="entry name" value="C1.5:_HAD__Beta-PGM__Phosphata"/>
    <property type="match status" value="1"/>
</dbReference>
<organism evidence="4">
    <name type="scientific">uncultured Alphaproteobacteria bacterium</name>
    <dbReference type="NCBI Taxonomy" id="91750"/>
    <lineage>
        <taxon>Bacteria</taxon>
        <taxon>Pseudomonadati</taxon>
        <taxon>Pseudomonadota</taxon>
        <taxon>Alphaproteobacteria</taxon>
        <taxon>environmental samples</taxon>
    </lineage>
</organism>
<dbReference type="Pfam" id="PF00702">
    <property type="entry name" value="Hydrolase"/>
    <property type="match status" value="1"/>
</dbReference>
<dbReference type="InterPro" id="IPR023198">
    <property type="entry name" value="PGP-like_dom2"/>
</dbReference>
<dbReference type="InterPro" id="IPR051540">
    <property type="entry name" value="S-2-haloacid_dehalogenase"/>
</dbReference>
<dbReference type="EC" id="3.8.1.2" evidence="3"/>
<dbReference type="EMBL" id="FLUO01000001">
    <property type="protein sequence ID" value="SBV93716.1"/>
    <property type="molecule type" value="Genomic_DNA"/>
</dbReference>
<protein>
    <recommendedName>
        <fullName evidence="3">(S)-2-haloacid dehalogenase</fullName>
        <ecNumber evidence="3">3.8.1.2</ecNumber>
    </recommendedName>
    <alternativeName>
        <fullName evidence="3">2-haloalkanoic acid dehalogenase</fullName>
    </alternativeName>
    <alternativeName>
        <fullName evidence="3">Halocarboxylic acid halidohydrolase</fullName>
    </alternativeName>
    <alternativeName>
        <fullName evidence="3">L-2-haloacid dehalogenase</fullName>
    </alternativeName>
</protein>
<dbReference type="PANTHER" id="PTHR43316">
    <property type="entry name" value="HYDROLASE, HALOACID DELAHOGENASE-RELATED"/>
    <property type="match status" value="1"/>
</dbReference>
<evidence type="ECO:0000256" key="3">
    <source>
        <dbReference type="RuleBase" id="RU368077"/>
    </source>
</evidence>
<dbReference type="SFLD" id="SFLDS00003">
    <property type="entry name" value="Haloacid_Dehalogenase"/>
    <property type="match status" value="1"/>
</dbReference>
<dbReference type="SUPFAM" id="SSF56784">
    <property type="entry name" value="HAD-like"/>
    <property type="match status" value="1"/>
</dbReference>
<comment type="catalytic activity">
    <reaction evidence="3">
        <text>an (S)-2-haloacid + H2O = a (2R)-2-hydroxycarboxylate + a halide anion + H(+)</text>
        <dbReference type="Rhea" id="RHEA:11192"/>
        <dbReference type="ChEBI" id="CHEBI:15377"/>
        <dbReference type="ChEBI" id="CHEBI:15378"/>
        <dbReference type="ChEBI" id="CHEBI:16042"/>
        <dbReference type="ChEBI" id="CHEBI:58314"/>
        <dbReference type="ChEBI" id="CHEBI:137405"/>
        <dbReference type="EC" id="3.8.1.2"/>
    </reaction>
</comment>
<dbReference type="AlphaFoldDB" id="A0A212J2N1"/>
<evidence type="ECO:0000256" key="2">
    <source>
        <dbReference type="ARBA" id="ARBA00022801"/>
    </source>
</evidence>
<dbReference type="Gene3D" id="3.40.50.1000">
    <property type="entry name" value="HAD superfamily/HAD-like"/>
    <property type="match status" value="1"/>
</dbReference>
<sequence length="220" mass="23758">MIRACVFDAYGTLFDVHSAVARHAEAVGPAAAQVSQTWRTKQLEYTWVRSLMRRHADFWTCTVDALDFALSAHGLGKRPDLAALLLGAYRGLAPFPEVRGVLEELKARGIAIGILSNGTREMLEAAVEAAGLADLGMPLLSVEPLGVYKPDARVYRLAADAFVLEPGEISFQSSNAWDVAGARAFGFRTVWINRGAAPDEYDLRGDVPELPSLDGLAACL</sequence>
<dbReference type="InterPro" id="IPR006328">
    <property type="entry name" value="2-HAD"/>
</dbReference>
<accession>A0A212J2N1</accession>
<dbReference type="PANTHER" id="PTHR43316:SF3">
    <property type="entry name" value="HALOACID DEHALOGENASE, TYPE II (AFU_ORTHOLOGUE AFUA_2G07750)-RELATED"/>
    <property type="match status" value="1"/>
</dbReference>
<dbReference type="CDD" id="cd02588">
    <property type="entry name" value="HAD_L2-DEX"/>
    <property type="match status" value="1"/>
</dbReference>
<comment type="similarity">
    <text evidence="1 3">Belongs to the HAD-like hydrolase superfamily. S-2-haloalkanoic acid dehalogenase family.</text>
</comment>
<dbReference type="NCBIfam" id="TIGR01428">
    <property type="entry name" value="HAD_type_II"/>
    <property type="match status" value="1"/>
</dbReference>
<dbReference type="SFLD" id="SFLDG01135">
    <property type="entry name" value="C1.5.6:_HAD__Beta-PGM__Phospha"/>
    <property type="match status" value="1"/>
</dbReference>
<dbReference type="PRINTS" id="PR00413">
    <property type="entry name" value="HADHALOGNASE"/>
</dbReference>
<comment type="function">
    <text evidence="3">Catalyzes the hydrolytic dehalogenation of small (S)-2-haloalkanoic acids to yield the corresponding (R)-2-hydroxyalkanoic acids.</text>
</comment>
<dbReference type="GO" id="GO:0018784">
    <property type="term" value="F:(S)-2-haloacid dehalogenase activity"/>
    <property type="evidence" value="ECO:0007669"/>
    <property type="project" value="UniProtKB-UniRule"/>
</dbReference>
<dbReference type="InterPro" id="IPR036412">
    <property type="entry name" value="HAD-like_sf"/>
</dbReference>
<dbReference type="InterPro" id="IPR006439">
    <property type="entry name" value="HAD-SF_hydro_IA"/>
</dbReference>
<dbReference type="NCBIfam" id="TIGR01493">
    <property type="entry name" value="HAD-SF-IA-v2"/>
    <property type="match status" value="1"/>
</dbReference>
<dbReference type="InterPro" id="IPR023214">
    <property type="entry name" value="HAD_sf"/>
</dbReference>
<reference evidence="4" key="1">
    <citation type="submission" date="2016-04" db="EMBL/GenBank/DDBJ databases">
        <authorList>
            <person name="Evans L.H."/>
            <person name="Alamgir A."/>
            <person name="Owens N."/>
            <person name="Weber N.D."/>
            <person name="Virtaneva K."/>
            <person name="Barbian K."/>
            <person name="Babar A."/>
            <person name="Rosenke K."/>
        </authorList>
    </citation>
    <scope>NUCLEOTIDE SEQUENCE</scope>
    <source>
        <strain evidence="4">86</strain>
    </source>
</reference>
<evidence type="ECO:0000313" key="4">
    <source>
        <dbReference type="EMBL" id="SBV93716.1"/>
    </source>
</evidence>